<dbReference type="EMBL" id="JACCCZ010000001">
    <property type="protein sequence ID" value="NYG00246.1"/>
    <property type="molecule type" value="Genomic_DNA"/>
</dbReference>
<dbReference type="Pfam" id="PF19655">
    <property type="entry name" value="DUF6158"/>
    <property type="match status" value="1"/>
</dbReference>
<comment type="caution">
    <text evidence="2">The sequence shown here is derived from an EMBL/GenBank/DDBJ whole genome shotgun (WGS) entry which is preliminary data.</text>
</comment>
<name>A0A852W2Q6_PSEA5</name>
<protein>
    <submittedName>
        <fullName evidence="2">Uncharacterized protein</fullName>
    </submittedName>
</protein>
<dbReference type="AlphaFoldDB" id="A0A852W2Q6"/>
<dbReference type="RefSeq" id="WP_179759797.1">
    <property type="nucleotide sequence ID" value="NZ_BAAAJZ010000011.1"/>
</dbReference>
<accession>A0A852W2Q6</accession>
<proteinExistence type="predicted"/>
<feature type="compositionally biased region" description="Basic and acidic residues" evidence="1">
    <location>
        <begin position="1"/>
        <end position="18"/>
    </location>
</feature>
<feature type="compositionally biased region" description="Low complexity" evidence="1">
    <location>
        <begin position="32"/>
        <end position="43"/>
    </location>
</feature>
<evidence type="ECO:0000256" key="1">
    <source>
        <dbReference type="SAM" id="MobiDB-lite"/>
    </source>
</evidence>
<evidence type="ECO:0000313" key="3">
    <source>
        <dbReference type="Proteomes" id="UP000549695"/>
    </source>
</evidence>
<keyword evidence="3" id="KW-1185">Reference proteome</keyword>
<reference evidence="2 3" key="1">
    <citation type="submission" date="2020-07" db="EMBL/GenBank/DDBJ databases">
        <title>Sequencing the genomes of 1000 actinobacteria strains.</title>
        <authorList>
            <person name="Klenk H.-P."/>
        </authorList>
    </citation>
    <scope>NUCLEOTIDE SEQUENCE [LARGE SCALE GENOMIC DNA]</scope>
    <source>
        <strain evidence="2 3">DSM 44749</strain>
    </source>
</reference>
<dbReference type="Proteomes" id="UP000549695">
    <property type="component" value="Unassembled WGS sequence"/>
</dbReference>
<gene>
    <name evidence="2" type="ORF">HDA37_000531</name>
</gene>
<sequence>MTDPLRHDQDDHQDHDQDSEATMTAPPGLRPDGGASSDACDADVGTSGEDAAATRGVAPTDLADDDLRREMTHLHETRHDTVLGGTEDALQVHTTRMLALEAEFLRRLPDEAAPDPRRTRAGSR</sequence>
<feature type="region of interest" description="Disordered" evidence="1">
    <location>
        <begin position="1"/>
        <end position="64"/>
    </location>
</feature>
<evidence type="ECO:0000313" key="2">
    <source>
        <dbReference type="EMBL" id="NYG00246.1"/>
    </source>
</evidence>
<dbReference type="GeneID" id="98050356"/>
<dbReference type="InterPro" id="IPR046156">
    <property type="entry name" value="DUF6158"/>
</dbReference>
<organism evidence="2 3">
    <name type="scientific">Pseudonocardia alni</name>
    <name type="common">Amycolata alni</name>
    <dbReference type="NCBI Taxonomy" id="33907"/>
    <lineage>
        <taxon>Bacteria</taxon>
        <taxon>Bacillati</taxon>
        <taxon>Actinomycetota</taxon>
        <taxon>Actinomycetes</taxon>
        <taxon>Pseudonocardiales</taxon>
        <taxon>Pseudonocardiaceae</taxon>
        <taxon>Pseudonocardia</taxon>
    </lineage>
</organism>